<dbReference type="GeneID" id="29125316"/>
<dbReference type="Pfam" id="PF00534">
    <property type="entry name" value="Glycos_transf_1"/>
    <property type="match status" value="1"/>
</dbReference>
<gene>
    <name evidence="2" type="ORF">SP15_149</name>
</gene>
<keyword evidence="2" id="KW-0808">Transferase</keyword>
<dbReference type="InterPro" id="IPR001296">
    <property type="entry name" value="Glyco_trans_1"/>
</dbReference>
<dbReference type="KEGG" id="vg:29125316"/>
<dbReference type="SUPFAM" id="SSF53756">
    <property type="entry name" value="UDP-Glycosyltransferase/glycogen phosphorylase"/>
    <property type="match status" value="1"/>
</dbReference>
<name>A0A127AWI9_9CAUD</name>
<dbReference type="RefSeq" id="YP_009302536.1">
    <property type="nucleotide sequence ID" value="NC_031245.1"/>
</dbReference>
<dbReference type="Gene3D" id="3.40.50.2000">
    <property type="entry name" value="Glycogen Phosphorylase B"/>
    <property type="match status" value="2"/>
</dbReference>
<reference evidence="2 3" key="1">
    <citation type="submission" date="2015-08" db="EMBL/GenBank/DDBJ databases">
        <authorList>
            <person name="Babu N.S."/>
            <person name="Beckwith C.J."/>
            <person name="Beseler K.G."/>
            <person name="Brison A."/>
            <person name="Carone J.V."/>
            <person name="Caskin T.P."/>
            <person name="Diamond M."/>
            <person name="Durham M.E."/>
            <person name="Foxe J.M."/>
            <person name="Go M."/>
            <person name="Henderson B.A."/>
            <person name="Jones I.B."/>
            <person name="McGettigan J.A."/>
            <person name="Micheletti S.J."/>
            <person name="Nasrallah M.E."/>
            <person name="Ortiz D."/>
            <person name="Piller C.R."/>
            <person name="Privatt S.R."/>
            <person name="Schneider S.L."/>
            <person name="Sharp S."/>
            <person name="Smith T.C."/>
            <person name="Stanton J.D."/>
            <person name="Ullery H.E."/>
            <person name="Wilson R.J."/>
            <person name="Serrano M.G."/>
            <person name="Buck G."/>
            <person name="Lee V."/>
            <person name="Wang Y."/>
            <person name="Carvalho R."/>
            <person name="Voegtly L."/>
            <person name="Shi R."/>
            <person name="Duckworth R."/>
            <person name="Johnson A."/>
            <person name="Loviza R."/>
            <person name="Walstead R."/>
            <person name="Shah Z."/>
            <person name="Kiflezghi M."/>
            <person name="Wade K."/>
            <person name="Ball S.L."/>
            <person name="Bradley K.W."/>
            <person name="Asai D.J."/>
            <person name="Bowman C.A."/>
            <person name="Russell D.A."/>
            <person name="Pope W.H."/>
            <person name="Jacobs-Sera D."/>
            <person name="Hendrix R.W."/>
            <person name="Hatfull G.F."/>
        </authorList>
    </citation>
    <scope>NUCLEOTIDE SEQUENCE [LARGE SCALE GENOMIC DNA]</scope>
</reference>
<accession>A0A127AWI9</accession>
<evidence type="ECO:0000313" key="2">
    <source>
        <dbReference type="EMBL" id="AMM44947.1"/>
    </source>
</evidence>
<proteinExistence type="predicted"/>
<evidence type="ECO:0000313" key="3">
    <source>
        <dbReference type="Proteomes" id="UP000203261"/>
    </source>
</evidence>
<keyword evidence="3" id="KW-1185">Reference proteome</keyword>
<protein>
    <submittedName>
        <fullName evidence="2">Glycosyl transferase</fullName>
    </submittedName>
</protein>
<feature type="domain" description="Glycosyl transferase family 1" evidence="1">
    <location>
        <begin position="188"/>
        <end position="343"/>
    </location>
</feature>
<evidence type="ECO:0000259" key="1">
    <source>
        <dbReference type="Pfam" id="PF00534"/>
    </source>
</evidence>
<sequence>MRILVTMPTTHHMIPTHPRGGFEISVAQSAIALKELGHEVTILVNKEGSFTPPGIKHLQFGRSIRIPPKIFKEKFLEDYDVIVHHAGVPTYEKDSYLKWINDKNHRPKKPFIIVFHDPHMLRGDSSKPNSMENFDSPLNEFRHMANRGLIVGGVSKSHTQWMAQSKELGSNMMYLYNPTLDYGWSDRIVTKPRRLIIVSRYATYKNLKVSVKAAGESGIPTDVIISGIYESDNEYRNTPDREESTKSFELKVLPLFRKYPNLTLYTNKTNQFVIDKMKHADLMISASTGESFGRIYAESLSVGTPLLVPDFEISREIIRDCGEYFTFSGSRKSMVKEILTKIESASSIPRDRCRELWHNNYSPVKVGLAYEEVINASINNWDKGGVLHDIYSNV</sequence>
<dbReference type="Proteomes" id="UP000203261">
    <property type="component" value="Segment"/>
</dbReference>
<dbReference type="GO" id="GO:0016757">
    <property type="term" value="F:glycosyltransferase activity"/>
    <property type="evidence" value="ECO:0007669"/>
    <property type="project" value="InterPro"/>
</dbReference>
<dbReference type="EMBL" id="KT624200">
    <property type="protein sequence ID" value="AMM44947.1"/>
    <property type="molecule type" value="Genomic_DNA"/>
</dbReference>
<organism evidence="2 3">
    <name type="scientific">Bacillus phage SP-15</name>
    <dbReference type="NCBI Taxonomy" id="1792032"/>
    <lineage>
        <taxon>Viruses</taxon>
        <taxon>Duplodnaviria</taxon>
        <taxon>Heunggongvirae</taxon>
        <taxon>Uroviricota</taxon>
        <taxon>Caudoviricetes</taxon>
        <taxon>Thornevirus</taxon>
        <taxon>Thornevirus SP15</taxon>
    </lineage>
</organism>